<dbReference type="OrthoDB" id="678785at2"/>
<organism evidence="1 2">
    <name type="scientific">Chitinophaga sancti</name>
    <dbReference type="NCBI Taxonomy" id="1004"/>
    <lineage>
        <taxon>Bacteria</taxon>
        <taxon>Pseudomonadati</taxon>
        <taxon>Bacteroidota</taxon>
        <taxon>Chitinophagia</taxon>
        <taxon>Chitinophagales</taxon>
        <taxon>Chitinophagaceae</taxon>
        <taxon>Chitinophaga</taxon>
    </lineage>
</organism>
<sequence length="196" mass="22998">MKVSKINSELSPDQYHSLINEKSDCIILCNDMDKLTWFITRYTQFLCRKGGYEVIPIYGETVTNLKDFCYQVNCSLPFGFRVRPDLGALYDLILNFETEPDNRVFIWHDAQHQLKTTPELFNDVTESLVVAGFLNRNAMSTIKSDNTRYKVNQRNMIVFFDTAVEELLFFLNREYYIPSIDGVYDSKFEFQICEII</sequence>
<name>A0A1K1T317_9BACT</name>
<protein>
    <submittedName>
        <fullName evidence="1">Uncharacterized protein</fullName>
    </submittedName>
</protein>
<reference evidence="1 2" key="1">
    <citation type="submission" date="2016-11" db="EMBL/GenBank/DDBJ databases">
        <authorList>
            <person name="Jaros S."/>
            <person name="Januszkiewicz K."/>
            <person name="Wedrychowicz H."/>
        </authorList>
    </citation>
    <scope>NUCLEOTIDE SEQUENCE [LARGE SCALE GENOMIC DNA]</scope>
    <source>
        <strain evidence="1 2">DSM 784</strain>
    </source>
</reference>
<gene>
    <name evidence="1" type="ORF">SAMN05661012_06619</name>
</gene>
<evidence type="ECO:0000313" key="2">
    <source>
        <dbReference type="Proteomes" id="UP000183788"/>
    </source>
</evidence>
<dbReference type="EMBL" id="FPIZ01000049">
    <property type="protein sequence ID" value="SFW90461.1"/>
    <property type="molecule type" value="Genomic_DNA"/>
</dbReference>
<dbReference type="STRING" id="1004.SAMN05661012_06619"/>
<evidence type="ECO:0000313" key="1">
    <source>
        <dbReference type="EMBL" id="SFW90461.1"/>
    </source>
</evidence>
<dbReference type="AlphaFoldDB" id="A0A1K1T317"/>
<proteinExistence type="predicted"/>
<accession>A0A1K1T317</accession>
<dbReference type="Proteomes" id="UP000183788">
    <property type="component" value="Unassembled WGS sequence"/>
</dbReference>
<dbReference type="RefSeq" id="WP_072366612.1">
    <property type="nucleotide sequence ID" value="NZ_CP139972.1"/>
</dbReference>